<dbReference type="OMA" id="THYGADE"/>
<proteinExistence type="predicted"/>
<dbReference type="EMBL" id="JH767141">
    <property type="protein sequence ID" value="EQC38632.1"/>
    <property type="molecule type" value="Genomic_DNA"/>
</dbReference>
<evidence type="ECO:0000313" key="3">
    <source>
        <dbReference type="Proteomes" id="UP000030762"/>
    </source>
</evidence>
<dbReference type="Proteomes" id="UP000030762">
    <property type="component" value="Unassembled WGS sequence"/>
</dbReference>
<evidence type="ECO:0000313" key="2">
    <source>
        <dbReference type="EMBL" id="EQC38632.1"/>
    </source>
</evidence>
<dbReference type="OrthoDB" id="78124at2759"/>
<reference evidence="2 3" key="1">
    <citation type="submission" date="2012-04" db="EMBL/GenBank/DDBJ databases">
        <title>The Genome Sequence of Saprolegnia declina VS20.</title>
        <authorList>
            <consortium name="The Broad Institute Genome Sequencing Platform"/>
            <person name="Russ C."/>
            <person name="Nusbaum C."/>
            <person name="Tyler B."/>
            <person name="van West P."/>
            <person name="Dieguez-Uribeondo J."/>
            <person name="de Bruijn I."/>
            <person name="Tripathy S."/>
            <person name="Jiang R."/>
            <person name="Young S.K."/>
            <person name="Zeng Q."/>
            <person name="Gargeya S."/>
            <person name="Fitzgerald M."/>
            <person name="Haas B."/>
            <person name="Abouelleil A."/>
            <person name="Alvarado L."/>
            <person name="Arachchi H.M."/>
            <person name="Berlin A."/>
            <person name="Chapman S.B."/>
            <person name="Goldberg J."/>
            <person name="Griggs A."/>
            <person name="Gujja S."/>
            <person name="Hansen M."/>
            <person name="Howarth C."/>
            <person name="Imamovic A."/>
            <person name="Larimer J."/>
            <person name="McCowen C."/>
            <person name="Montmayeur A."/>
            <person name="Murphy C."/>
            <person name="Neiman D."/>
            <person name="Pearson M."/>
            <person name="Priest M."/>
            <person name="Roberts A."/>
            <person name="Saif S."/>
            <person name="Shea T."/>
            <person name="Sisk P."/>
            <person name="Sykes S."/>
            <person name="Wortman J."/>
            <person name="Nusbaum C."/>
            <person name="Birren B."/>
        </authorList>
    </citation>
    <scope>NUCLEOTIDE SEQUENCE [LARGE SCALE GENOMIC DNA]</scope>
    <source>
        <strain evidence="2 3">VS20</strain>
    </source>
</reference>
<dbReference type="InParanoid" id="T0S7F1"/>
<organism evidence="2 3">
    <name type="scientific">Saprolegnia diclina (strain VS20)</name>
    <dbReference type="NCBI Taxonomy" id="1156394"/>
    <lineage>
        <taxon>Eukaryota</taxon>
        <taxon>Sar</taxon>
        <taxon>Stramenopiles</taxon>
        <taxon>Oomycota</taxon>
        <taxon>Saprolegniomycetes</taxon>
        <taxon>Saprolegniales</taxon>
        <taxon>Saprolegniaceae</taxon>
        <taxon>Saprolegnia</taxon>
    </lineage>
</organism>
<accession>T0S7F1</accession>
<sequence>MVERYVGGSKGQRRRSKVIFTVQRFEPHFAMDADALHALVRSFLEASHRRSNQGDDDVDDAIVVYIAQVVADHDVEAQQAAECICALCPCADSDDTLALVLDGRAITRALASESNQPAHHVTIAPRTAKEATAENNELETLQWLKELAPQLSLRSIETIYLQECRGDAGRTAEYLVTHYGADETKYLSLSTLQATDLRDKILTKYSDEEIKAPVDPKAKPTKVKVKAKPPPKEGLVRYLESKVVTTKGQKFVEEKKPTYDGGSRGRVKTKGKRGKGFADG</sequence>
<feature type="compositionally biased region" description="Basic residues" evidence="1">
    <location>
        <begin position="265"/>
        <end position="280"/>
    </location>
</feature>
<gene>
    <name evidence="2" type="ORF">SDRG_04333</name>
</gene>
<dbReference type="VEuPathDB" id="FungiDB:SDRG_04333"/>
<dbReference type="eggNOG" id="ENOG502SD7J">
    <property type="taxonomic scope" value="Eukaryota"/>
</dbReference>
<protein>
    <submittedName>
        <fullName evidence="2">Uncharacterized protein</fullName>
    </submittedName>
</protein>
<dbReference type="AlphaFoldDB" id="T0S7F1"/>
<feature type="region of interest" description="Disordered" evidence="1">
    <location>
        <begin position="250"/>
        <end position="280"/>
    </location>
</feature>
<keyword evidence="3" id="KW-1185">Reference proteome</keyword>
<name>T0S7F1_SAPDV</name>
<dbReference type="RefSeq" id="XP_008608224.1">
    <property type="nucleotide sequence ID" value="XM_008610002.1"/>
</dbReference>
<evidence type="ECO:0000256" key="1">
    <source>
        <dbReference type="SAM" id="MobiDB-lite"/>
    </source>
</evidence>
<dbReference type="GeneID" id="19945060"/>